<comment type="caution">
    <text evidence="2">The sequence shown here is derived from an EMBL/GenBank/DDBJ whole genome shotgun (WGS) entry which is preliminary data.</text>
</comment>
<keyword evidence="3" id="KW-1185">Reference proteome</keyword>
<evidence type="ECO:0000256" key="1">
    <source>
        <dbReference type="SAM" id="MobiDB-lite"/>
    </source>
</evidence>
<name>A0AAD8RTH7_LOLMU</name>
<sequence>MSTSNTVVLSEENRAVADSSPPPQQIVDTSTPPPSPRAPSPKRLKTGAGDEQTLILGSSSTPMMNDSLCSEPKNARKLSKLKLREEPRKKADAASVEDLRQRLSKAETVLSDKIVEQIAREQGMINRLEAQRRNDESFKLLAPKDDRLLDFLSILELQGDLACTKLSNLRIAFTRMFSHFFRKQTEPEIVTDLVKHFLPSEDLALAYRRENLKISVEGTIALVANSGQQVDWAKAGDVGKINDTSQTYL</sequence>
<proteinExistence type="predicted"/>
<gene>
    <name evidence="2" type="ORF">QYE76_004967</name>
</gene>
<accession>A0AAD8RTH7</accession>
<feature type="region of interest" description="Disordered" evidence="1">
    <location>
        <begin position="1"/>
        <end position="73"/>
    </location>
</feature>
<evidence type="ECO:0000313" key="3">
    <source>
        <dbReference type="Proteomes" id="UP001231189"/>
    </source>
</evidence>
<dbReference type="Proteomes" id="UP001231189">
    <property type="component" value="Unassembled WGS sequence"/>
</dbReference>
<organism evidence="2 3">
    <name type="scientific">Lolium multiflorum</name>
    <name type="common">Italian ryegrass</name>
    <name type="synonym">Lolium perenne subsp. multiflorum</name>
    <dbReference type="NCBI Taxonomy" id="4521"/>
    <lineage>
        <taxon>Eukaryota</taxon>
        <taxon>Viridiplantae</taxon>
        <taxon>Streptophyta</taxon>
        <taxon>Embryophyta</taxon>
        <taxon>Tracheophyta</taxon>
        <taxon>Spermatophyta</taxon>
        <taxon>Magnoliopsida</taxon>
        <taxon>Liliopsida</taxon>
        <taxon>Poales</taxon>
        <taxon>Poaceae</taxon>
        <taxon>BOP clade</taxon>
        <taxon>Pooideae</taxon>
        <taxon>Poodae</taxon>
        <taxon>Poeae</taxon>
        <taxon>Poeae Chloroplast Group 2 (Poeae type)</taxon>
        <taxon>Loliodinae</taxon>
        <taxon>Loliinae</taxon>
        <taxon>Lolium</taxon>
    </lineage>
</organism>
<protein>
    <submittedName>
        <fullName evidence="2">Uncharacterized protein</fullName>
    </submittedName>
</protein>
<feature type="compositionally biased region" description="Polar residues" evidence="1">
    <location>
        <begin position="55"/>
        <end position="68"/>
    </location>
</feature>
<evidence type="ECO:0000313" key="2">
    <source>
        <dbReference type="EMBL" id="KAK1630652.1"/>
    </source>
</evidence>
<reference evidence="2" key="1">
    <citation type="submission" date="2023-07" db="EMBL/GenBank/DDBJ databases">
        <title>A chromosome-level genome assembly of Lolium multiflorum.</title>
        <authorList>
            <person name="Chen Y."/>
            <person name="Copetti D."/>
            <person name="Kolliker R."/>
            <person name="Studer B."/>
        </authorList>
    </citation>
    <scope>NUCLEOTIDE SEQUENCE</scope>
    <source>
        <strain evidence="2">02402/16</strain>
        <tissue evidence="2">Leaf</tissue>
    </source>
</reference>
<dbReference type="AlphaFoldDB" id="A0AAD8RTH7"/>
<dbReference type="EMBL" id="JAUUTY010000005">
    <property type="protein sequence ID" value="KAK1630652.1"/>
    <property type="molecule type" value="Genomic_DNA"/>
</dbReference>